<reference evidence="1" key="1">
    <citation type="submission" date="2021-01" db="EMBL/GenBank/DDBJ databases">
        <authorList>
            <person name="Corre E."/>
            <person name="Pelletier E."/>
            <person name="Niang G."/>
            <person name="Scheremetjew M."/>
            <person name="Finn R."/>
            <person name="Kale V."/>
            <person name="Holt S."/>
            <person name="Cochrane G."/>
            <person name="Meng A."/>
            <person name="Brown T."/>
            <person name="Cohen L."/>
        </authorList>
    </citation>
    <scope>NUCLEOTIDE SEQUENCE</scope>
    <source>
        <strain evidence="1">Grunow 1884</strain>
    </source>
</reference>
<dbReference type="AlphaFoldDB" id="A0A7S1ZHG1"/>
<dbReference type="Gene3D" id="3.90.1140.10">
    <property type="entry name" value="Cyclic phosphodiesterase"/>
    <property type="match status" value="1"/>
</dbReference>
<name>A0A7S1ZHG1_TRICV</name>
<dbReference type="EMBL" id="HBGO01017460">
    <property type="protein sequence ID" value="CAD9339084.1"/>
    <property type="molecule type" value="Transcribed_RNA"/>
</dbReference>
<protein>
    <submittedName>
        <fullName evidence="1">Uncharacterized protein</fullName>
    </submittedName>
</protein>
<proteinExistence type="predicted"/>
<gene>
    <name evidence="1" type="ORF">OSIN01602_LOCUS9964</name>
</gene>
<organism evidence="1">
    <name type="scientific">Trieres chinensis</name>
    <name type="common">Marine centric diatom</name>
    <name type="synonym">Odontella sinensis</name>
    <dbReference type="NCBI Taxonomy" id="1514140"/>
    <lineage>
        <taxon>Eukaryota</taxon>
        <taxon>Sar</taxon>
        <taxon>Stramenopiles</taxon>
        <taxon>Ochrophyta</taxon>
        <taxon>Bacillariophyta</taxon>
        <taxon>Mediophyceae</taxon>
        <taxon>Biddulphiophycidae</taxon>
        <taxon>Eupodiscales</taxon>
        <taxon>Parodontellaceae</taxon>
        <taxon>Trieres</taxon>
    </lineage>
</organism>
<dbReference type="Pfam" id="PF13563">
    <property type="entry name" value="2_5_RNA_ligase2"/>
    <property type="match status" value="1"/>
</dbReference>
<evidence type="ECO:0000313" key="1">
    <source>
        <dbReference type="EMBL" id="CAD9339084.1"/>
    </source>
</evidence>
<accession>A0A7S1ZHG1</accession>
<sequence>MEASEPRKQDVDLAVILESLPVTGLEVMICLLPPSEHWEQWVRLKEPFFKKGLRKKGREPFPHITLSQTRINARSEPTALFGVIDAIKEDVENKKESEFMLQFSLVQNFDVGKNGVVYVTSEEESTHERALSLHKIAESATEPLCNGKAAKSDDFTLHIGLGSVPKSKLTQIMEEYKGIVANLESTSFTCQHIYLLVRGPTGPWKVASAIPLEGCNLSVPSIPVGTSTCLAAVVGGTDASLAG</sequence>
<dbReference type="InterPro" id="IPR009097">
    <property type="entry name" value="Cyclic_Pdiesterase"/>
</dbReference>
<dbReference type="SUPFAM" id="SSF55144">
    <property type="entry name" value="LigT-like"/>
    <property type="match status" value="1"/>
</dbReference>